<sequence length="135" mass="15838">MWELEFWLFDLFSPWQEPITQFNFRSSLESRCLSKANQQLIKEFHRITTAISLESPSIPVSFNSKFYILRPPVEERIYAEIAKPGGIIRIKASKKMGKTSLILRVITQATKQGDRYTPACELYRLYFRNQIITES</sequence>
<gene>
    <name evidence="1" type="ORF">H6G18_02495</name>
</gene>
<keyword evidence="2" id="KW-1185">Reference proteome</keyword>
<proteinExistence type="predicted"/>
<organism evidence="1 2">
    <name type="scientific">Anabaena subtropica FACHB-260</name>
    <dbReference type="NCBI Taxonomy" id="2692884"/>
    <lineage>
        <taxon>Bacteria</taxon>
        <taxon>Bacillati</taxon>
        <taxon>Cyanobacteriota</taxon>
        <taxon>Cyanophyceae</taxon>
        <taxon>Nostocales</taxon>
        <taxon>Nostocaceae</taxon>
        <taxon>Anabaena</taxon>
    </lineage>
</organism>
<dbReference type="Proteomes" id="UP000607281">
    <property type="component" value="Unassembled WGS sequence"/>
</dbReference>
<evidence type="ECO:0000313" key="2">
    <source>
        <dbReference type="Proteomes" id="UP000607281"/>
    </source>
</evidence>
<reference evidence="1 2" key="1">
    <citation type="journal article" date="2020" name="ISME J.">
        <title>Comparative genomics reveals insights into cyanobacterial evolution and habitat adaptation.</title>
        <authorList>
            <person name="Chen M.Y."/>
            <person name="Teng W.K."/>
            <person name="Zhao L."/>
            <person name="Hu C.X."/>
            <person name="Zhou Y.K."/>
            <person name="Han B.P."/>
            <person name="Song L.R."/>
            <person name="Shu W.S."/>
        </authorList>
    </citation>
    <scope>NUCLEOTIDE SEQUENCE [LARGE SCALE GENOMIC DNA]</scope>
    <source>
        <strain evidence="1 2">FACHB-260</strain>
    </source>
</reference>
<evidence type="ECO:0000313" key="1">
    <source>
        <dbReference type="EMBL" id="MBD2343017.1"/>
    </source>
</evidence>
<dbReference type="EMBL" id="JACJRF010000003">
    <property type="protein sequence ID" value="MBD2343017.1"/>
    <property type="molecule type" value="Genomic_DNA"/>
</dbReference>
<name>A0ABR8CLK3_9NOST</name>
<accession>A0ABR8CLK3</accession>
<protein>
    <submittedName>
        <fullName evidence="1">AAA-like domain-containing protein</fullName>
    </submittedName>
</protein>
<comment type="caution">
    <text evidence="1">The sequence shown here is derived from an EMBL/GenBank/DDBJ whole genome shotgun (WGS) entry which is preliminary data.</text>
</comment>
<dbReference type="Pfam" id="PF14516">
    <property type="entry name" value="AAA_35"/>
    <property type="match status" value="1"/>
</dbReference>